<dbReference type="EMBL" id="DRTU01000270">
    <property type="protein sequence ID" value="HHI01124.1"/>
    <property type="molecule type" value="Genomic_DNA"/>
</dbReference>
<organism evidence="3">
    <name type="scientific">Thermococcus litoralis</name>
    <dbReference type="NCBI Taxonomy" id="2265"/>
    <lineage>
        <taxon>Archaea</taxon>
        <taxon>Methanobacteriati</taxon>
        <taxon>Methanobacteriota</taxon>
        <taxon>Thermococci</taxon>
        <taxon>Thermococcales</taxon>
        <taxon>Thermococcaceae</taxon>
        <taxon>Thermococcus</taxon>
    </lineage>
</organism>
<sequence>MQLPNVIPLEENIVCTKKQELLDLIYNTFSNPEFKGLFLKIFTKDEKEKYYAIILLDRKKLLAAQIDLLGSKRKLIGDDSTEILKKIINYPLVVDLYGLDEISLKLSITDNLEIYNATPKVELEKIFVENRIESVEVIEKEKLLEKVLEKKEKEELKEPEIEETKKALPKKEEKKPSEKSPKAKEKPSGPEIEVKVVGGEIFKPVLQTYAEEVLKEIKSLNEVSVEKVGITGEVGSGVIYLHVNIHGTSEGDRSSREVLERRVLYFVNKHLPIIWRKAGLKPILSNAQAKITALGEEEEEEKEKEKAVVPRKVESNIIVEAHESVKPYFSAYARVIFKDIQSAGIDIEKMLLDIKGRSEHEINLTLWGKVSGISKEEAKRVVNRLLRNHAREIGRALNKYVTVHRVELHLEEEEVSSKAKEIISKKEELEKEIEKLLKEAGVEELSYITEEKKREAEEALLKTKIKPAIEEIRRRLQKEFTELPNSMFRWMNLGWEFKDGVVMVDLEASFDKRNTLLGIVSDERVREDIMRSLEKVIKEVSTDQNIPIKLRNAEIKIR</sequence>
<comment type="caution">
    <text evidence="3">The sequence shown here is derived from an EMBL/GenBank/DDBJ whole genome shotgun (WGS) entry which is preliminary data.</text>
</comment>
<reference evidence="3" key="1">
    <citation type="journal article" date="2020" name="mSystems">
        <title>Genome- and Community-Level Interaction Insights into Carbon Utilization and Element Cycling Functions of Hydrothermarchaeota in Hydrothermal Sediment.</title>
        <authorList>
            <person name="Zhou Z."/>
            <person name="Liu Y."/>
            <person name="Xu W."/>
            <person name="Pan J."/>
            <person name="Luo Z.H."/>
            <person name="Li M."/>
        </authorList>
    </citation>
    <scope>NUCLEOTIDE SEQUENCE [LARGE SCALE GENOMIC DNA]</scope>
    <source>
        <strain evidence="3">HyVt-93</strain>
    </source>
</reference>
<feature type="region of interest" description="Disordered" evidence="2">
    <location>
        <begin position="158"/>
        <end position="190"/>
    </location>
</feature>
<name>A0A7C5NVY0_THELI</name>
<dbReference type="AlphaFoldDB" id="A0A7C5NVY0"/>
<keyword evidence="1" id="KW-0175">Coiled coil</keyword>
<proteinExistence type="predicted"/>
<dbReference type="Proteomes" id="UP000886217">
    <property type="component" value="Unassembled WGS sequence"/>
</dbReference>
<gene>
    <name evidence="3" type="ORF">ENL40_06645</name>
</gene>
<evidence type="ECO:0008006" key="4">
    <source>
        <dbReference type="Google" id="ProtNLM"/>
    </source>
</evidence>
<feature type="coiled-coil region" evidence="1">
    <location>
        <begin position="412"/>
        <end position="446"/>
    </location>
</feature>
<evidence type="ECO:0000313" key="3">
    <source>
        <dbReference type="EMBL" id="HHI01124.1"/>
    </source>
</evidence>
<protein>
    <recommendedName>
        <fullName evidence="4">DUF2226 domain-containing protein</fullName>
    </recommendedName>
</protein>
<accession>A0A7C5NVY0</accession>
<evidence type="ECO:0000256" key="1">
    <source>
        <dbReference type="SAM" id="Coils"/>
    </source>
</evidence>
<evidence type="ECO:0000256" key="2">
    <source>
        <dbReference type="SAM" id="MobiDB-lite"/>
    </source>
</evidence>